<dbReference type="Proteomes" id="UP000691718">
    <property type="component" value="Unassembled WGS sequence"/>
</dbReference>
<dbReference type="AlphaFoldDB" id="A0A8S3WS46"/>
<name>A0A8S3WS46_PARAO</name>
<gene>
    <name evidence="1" type="ORF">PAPOLLO_LOCUS9552</name>
</gene>
<dbReference type="EMBL" id="CAJQZP010000693">
    <property type="protein sequence ID" value="CAG4978108.1"/>
    <property type="molecule type" value="Genomic_DNA"/>
</dbReference>
<reference evidence="1" key="1">
    <citation type="submission" date="2021-04" db="EMBL/GenBank/DDBJ databases">
        <authorList>
            <person name="Tunstrom K."/>
        </authorList>
    </citation>
    <scope>NUCLEOTIDE SEQUENCE</scope>
</reference>
<keyword evidence="2" id="KW-1185">Reference proteome</keyword>
<organism evidence="1 2">
    <name type="scientific">Parnassius apollo</name>
    <name type="common">Apollo butterfly</name>
    <name type="synonym">Papilio apollo</name>
    <dbReference type="NCBI Taxonomy" id="110799"/>
    <lineage>
        <taxon>Eukaryota</taxon>
        <taxon>Metazoa</taxon>
        <taxon>Ecdysozoa</taxon>
        <taxon>Arthropoda</taxon>
        <taxon>Hexapoda</taxon>
        <taxon>Insecta</taxon>
        <taxon>Pterygota</taxon>
        <taxon>Neoptera</taxon>
        <taxon>Endopterygota</taxon>
        <taxon>Lepidoptera</taxon>
        <taxon>Glossata</taxon>
        <taxon>Ditrysia</taxon>
        <taxon>Papilionoidea</taxon>
        <taxon>Papilionidae</taxon>
        <taxon>Parnassiinae</taxon>
        <taxon>Parnassini</taxon>
        <taxon>Parnassius</taxon>
        <taxon>Parnassius</taxon>
    </lineage>
</organism>
<comment type="caution">
    <text evidence="1">The sequence shown here is derived from an EMBL/GenBank/DDBJ whole genome shotgun (WGS) entry which is preliminary data.</text>
</comment>
<accession>A0A8S3WS46</accession>
<dbReference type="OrthoDB" id="6929284at2759"/>
<sequence>MLEKFLEDHNELIRLIKRVSPRLQNYNYQVVIKADKVPLGEHAVRFNAPTLDEVAIIMEYWEKDGLVDDVLQQLVIDLGGEESSDSEIESE</sequence>
<proteinExistence type="predicted"/>
<protein>
    <submittedName>
        <fullName evidence="1">(apollo) hypothetical protein</fullName>
    </submittedName>
</protein>
<evidence type="ECO:0000313" key="2">
    <source>
        <dbReference type="Proteomes" id="UP000691718"/>
    </source>
</evidence>
<evidence type="ECO:0000313" key="1">
    <source>
        <dbReference type="EMBL" id="CAG4978108.1"/>
    </source>
</evidence>